<dbReference type="Gene3D" id="3.90.190.10">
    <property type="entry name" value="Protein tyrosine phosphatase superfamily"/>
    <property type="match status" value="1"/>
</dbReference>
<dbReference type="SUPFAM" id="SSF52799">
    <property type="entry name" value="(Phosphotyrosine protein) phosphatases II"/>
    <property type="match status" value="1"/>
</dbReference>
<dbReference type="SMART" id="SM00498">
    <property type="entry name" value="FH2"/>
    <property type="match status" value="1"/>
</dbReference>
<dbReference type="Proteomes" id="UP001443914">
    <property type="component" value="Unassembled WGS sequence"/>
</dbReference>
<feature type="compositionally biased region" description="Pro residues" evidence="4">
    <location>
        <begin position="954"/>
        <end position="1029"/>
    </location>
</feature>
<feature type="compositionally biased region" description="Pro residues" evidence="4">
    <location>
        <begin position="832"/>
        <end position="855"/>
    </location>
</feature>
<dbReference type="InterPro" id="IPR014020">
    <property type="entry name" value="Tensin_C2-dom"/>
</dbReference>
<name>A0AAW1GWF4_SAPOF</name>
<keyword evidence="2" id="KW-0904">Protein phosphatase</keyword>
<dbReference type="EMBL" id="JBDFQZ010000013">
    <property type="protein sequence ID" value="KAK9669178.1"/>
    <property type="molecule type" value="Genomic_DNA"/>
</dbReference>
<dbReference type="Gene3D" id="2.60.40.1110">
    <property type="match status" value="1"/>
</dbReference>
<comment type="caution">
    <text evidence="7">The sequence shown here is derived from an EMBL/GenBank/DDBJ whole genome shotgun (WGS) entry which is preliminary data.</text>
</comment>
<dbReference type="Pfam" id="PF10409">
    <property type="entry name" value="PTEN_C2"/>
    <property type="match status" value="1"/>
</dbReference>
<feature type="compositionally biased region" description="Pro residues" evidence="4">
    <location>
        <begin position="771"/>
        <end position="793"/>
    </location>
</feature>
<evidence type="ECO:0000259" key="6">
    <source>
        <dbReference type="PROSITE" id="PS51444"/>
    </source>
</evidence>
<feature type="region of interest" description="Disordered" evidence="4">
    <location>
        <begin position="715"/>
        <end position="1067"/>
    </location>
</feature>
<gene>
    <name evidence="7" type="ORF">RND81_13G114000</name>
</gene>
<evidence type="ECO:0000256" key="4">
    <source>
        <dbReference type="SAM" id="MobiDB-lite"/>
    </source>
</evidence>
<protein>
    <recommendedName>
        <fullName evidence="3">Formin-like protein</fullName>
    </recommendedName>
</protein>
<dbReference type="Pfam" id="PF02181">
    <property type="entry name" value="FH2"/>
    <property type="match status" value="1"/>
</dbReference>
<dbReference type="SMART" id="SM01326">
    <property type="entry name" value="PTEN_C2"/>
    <property type="match status" value="1"/>
</dbReference>
<dbReference type="InterPro" id="IPR029021">
    <property type="entry name" value="Prot-tyrosine_phosphatase-like"/>
</dbReference>
<dbReference type="PROSITE" id="PS51182">
    <property type="entry name" value="C2_TENSIN"/>
    <property type="match status" value="1"/>
</dbReference>
<feature type="compositionally biased region" description="Pro residues" evidence="4">
    <location>
        <begin position="918"/>
        <end position="947"/>
    </location>
</feature>
<feature type="compositionally biased region" description="Pro residues" evidence="4">
    <location>
        <begin position="692"/>
        <end position="704"/>
    </location>
</feature>
<evidence type="ECO:0000256" key="2">
    <source>
        <dbReference type="ARBA" id="ARBA00022912"/>
    </source>
</evidence>
<feature type="region of interest" description="Disordered" evidence="4">
    <location>
        <begin position="576"/>
        <end position="648"/>
    </location>
</feature>
<feature type="compositionally biased region" description="Basic and acidic residues" evidence="4">
    <location>
        <begin position="590"/>
        <end position="608"/>
    </location>
</feature>
<feature type="compositionally biased region" description="Low complexity" evidence="4">
    <location>
        <begin position="822"/>
        <end position="831"/>
    </location>
</feature>
<dbReference type="SUPFAM" id="SSF101447">
    <property type="entry name" value="Formin homology 2 domain (FH2 domain)"/>
    <property type="match status" value="1"/>
</dbReference>
<feature type="compositionally biased region" description="Pro residues" evidence="4">
    <location>
        <begin position="805"/>
        <end position="821"/>
    </location>
</feature>
<feature type="compositionally biased region" description="Pro residues" evidence="4">
    <location>
        <begin position="1044"/>
        <end position="1053"/>
    </location>
</feature>
<dbReference type="SUPFAM" id="SSF49562">
    <property type="entry name" value="C2 domain (Calcium/lipid-binding domain, CaLB)"/>
    <property type="match status" value="1"/>
</dbReference>
<evidence type="ECO:0000256" key="1">
    <source>
        <dbReference type="ARBA" id="ARBA00006468"/>
    </source>
</evidence>
<keyword evidence="8" id="KW-1185">Reference proteome</keyword>
<feature type="domain" description="FH2" evidence="6">
    <location>
        <begin position="1078"/>
        <end position="1480"/>
    </location>
</feature>
<organism evidence="7 8">
    <name type="scientific">Saponaria officinalis</name>
    <name type="common">Common soapwort</name>
    <name type="synonym">Lychnis saponaria</name>
    <dbReference type="NCBI Taxonomy" id="3572"/>
    <lineage>
        <taxon>Eukaryota</taxon>
        <taxon>Viridiplantae</taxon>
        <taxon>Streptophyta</taxon>
        <taxon>Embryophyta</taxon>
        <taxon>Tracheophyta</taxon>
        <taxon>Spermatophyta</taxon>
        <taxon>Magnoliopsida</taxon>
        <taxon>eudicotyledons</taxon>
        <taxon>Gunneridae</taxon>
        <taxon>Pentapetalae</taxon>
        <taxon>Caryophyllales</taxon>
        <taxon>Caryophyllaceae</taxon>
        <taxon>Caryophylleae</taxon>
        <taxon>Saponaria</taxon>
    </lineage>
</organism>
<dbReference type="PANTHER" id="PTHR45733:SF10">
    <property type="entry name" value="FORMIN-LIKE PROTEIN 15A-RELATED"/>
    <property type="match status" value="1"/>
</dbReference>
<dbReference type="PROSITE" id="PS51444">
    <property type="entry name" value="FH2"/>
    <property type="match status" value="1"/>
</dbReference>
<comment type="similarity">
    <text evidence="1">Belongs to the formin-like family. Class-II subfamily.</text>
</comment>
<dbReference type="PANTHER" id="PTHR45733">
    <property type="entry name" value="FORMIN-J"/>
    <property type="match status" value="1"/>
</dbReference>
<feature type="compositionally biased region" description="Pro residues" evidence="4">
    <location>
        <begin position="725"/>
        <end position="737"/>
    </location>
</feature>
<feature type="domain" description="C2 tensin-type" evidence="5">
    <location>
        <begin position="199"/>
        <end position="338"/>
    </location>
</feature>
<dbReference type="InterPro" id="IPR051144">
    <property type="entry name" value="Formin_homology_domain"/>
</dbReference>
<feature type="region of interest" description="Disordered" evidence="4">
    <location>
        <begin position="689"/>
        <end position="708"/>
    </location>
</feature>
<evidence type="ECO:0000256" key="3">
    <source>
        <dbReference type="RuleBase" id="RU361260"/>
    </source>
</evidence>
<accession>A0AAW1GWF4</accession>
<evidence type="ECO:0000259" key="5">
    <source>
        <dbReference type="PROSITE" id="PS51182"/>
    </source>
</evidence>
<proteinExistence type="inferred from homology"/>
<dbReference type="InterPro" id="IPR035892">
    <property type="entry name" value="C2_domain_sf"/>
</dbReference>
<dbReference type="GO" id="GO:0004721">
    <property type="term" value="F:phosphoprotein phosphatase activity"/>
    <property type="evidence" value="ECO:0007669"/>
    <property type="project" value="UniProtKB-KW"/>
</dbReference>
<evidence type="ECO:0000313" key="7">
    <source>
        <dbReference type="EMBL" id="KAK9669178.1"/>
    </source>
</evidence>
<dbReference type="Gene3D" id="1.20.58.2220">
    <property type="entry name" value="Formin, FH2 domain"/>
    <property type="match status" value="1"/>
</dbReference>
<evidence type="ECO:0000313" key="8">
    <source>
        <dbReference type="Proteomes" id="UP001443914"/>
    </source>
</evidence>
<keyword evidence="2" id="KW-0378">Hydrolase</keyword>
<dbReference type="InterPro" id="IPR042201">
    <property type="entry name" value="FH2_Formin_sf"/>
</dbReference>
<dbReference type="InterPro" id="IPR015425">
    <property type="entry name" value="FH2_Formin"/>
</dbReference>
<sequence length="1492" mass="164569">MSLRKFFHRKRPNRLLKICDRVYVFDCCFAKDVLNEDDYREYLGGVAAQLHGYHPDASFMVFNFREGDQRHLISDILSQYDMTVMEYPRQYENCPLLPLEMIYHFLRSGESWLSLKGQQNVLLMHCESGGWPVLAFMLAGLLLYRRQFKSELKSLETVYERAPKELLQRLSPLDSQPSQLRYLHYISKRNLGAYWPPSDALLILDCLILRYLPLFAGEKFCRPVIRVYGHDPLARSTRSSKLLFSSVKSRKHVRQYSEAECILVKLDINCHIQGDIVLECVHLCDNVFREEIIFRLMFHTSFVRSNIWTLSREDIDVLWDAKDLFPKDFRAEVLFSDVGAVSLVPSDVDSDDDNTTDRASPENFFEANDIFSHAVDPQERKTNFDTLVFHETSADNSNFNDVVKENVEPDAFEDCSLSVGAHSQDTKAGLLLDSVTDIGLDDVNKHQHQDDEVDLIEVKDILMDDTNQKEEVKLAIEDIVVDNSKRDEASCDLKKEKDVALDAQDIVTTDIASKKDMDRLANIIVVEDMQIKEVMEDKIMEKRSEFKSLLRKLSSDNKQKCRRILQLSSRRRAFSQRSISDLASAKHRGKQEEGGRDMSKPGKQELTENRGSNTNSMRIAYPPTRIYSAPPSLRDFGETGKPKDFAASGDLPFSPYLTNHLSSATPESHLVGDETEENKTKALLLLQSAPAPALPPPPPPPPPLYKSSSAFSLTVDIIPLQRTHQPPPPPPPPPPHPLTFLKSSASVIVPPQPPPAITFSQHNLFTYPSEPGAPPRPLPPPPPSPLPPAPPPASSTFYTYSSEPGVPPRPPPTPPPPPLPSAPHAQSLPQSQSPPVPSPQPSFGTPPPPPRPPPSFQSSLPQLSGKSAPPSPPPPPPPPPLPFGGTVVTSPSPLFKQGVPPPPPPYHNNAQPSAVLGAPPPPPPPPMKRGPLPLHAPPPPPPPPPASPVGGRGGPPPPPPPPPPKSQGGSPPPPPPLPRSRGGPLPPPPPPPPGGQKAPPPPPPRPGDRPIPPPSPSIGRGAPPPPPSPVDSILRTPAGAIPPGGGPPLPPPFGAKAPGVPDAPPALGRVRGLTRAVGGVTAPRRSSFKPLYWSKVTRVLPGSLWDELQMQAPVESQIAGEFDVTEIEKLFSIQVSKPDVAGGKSSERMASKSKPEVIHLIDLRRVNNTEIMLTKVKMPLPDMMAAVLALDESVLDEDQVENLIKFCPTKEEMELLKNYTGDKEKLGKCEQFFLELMKVPRVESKLRVFLFKIQFNTQVADFRKSLNIIKSACEEVRNSWKFKEIMKKILNLGNLLNSGTPRGSAAGFKLDSLLKLTDTRATNSRTTLMHYLCKVLAEKSPAALDIHEDLVSLEAATKIQLKLLAEELMTITKGLEKVKQEQAASEDDGPVSEMFRKTLKDFIEASESEVFSVMDLYLVAGRHADALVSYFGENPARCPFEQVIQTLLNFTRLLRKAHDENCKQAELDRKKAITEAKLEKAKAASLANKSKT</sequence>
<feature type="compositionally biased region" description="Basic and acidic residues" evidence="4">
    <location>
        <begin position="635"/>
        <end position="644"/>
    </location>
</feature>
<feature type="compositionally biased region" description="Pro residues" evidence="4">
    <location>
        <begin position="869"/>
        <end position="882"/>
    </location>
</feature>
<reference evidence="7" key="1">
    <citation type="submission" date="2024-03" db="EMBL/GenBank/DDBJ databases">
        <title>WGS assembly of Saponaria officinalis var. Norfolk2.</title>
        <authorList>
            <person name="Jenkins J."/>
            <person name="Shu S."/>
            <person name="Grimwood J."/>
            <person name="Barry K."/>
            <person name="Goodstein D."/>
            <person name="Schmutz J."/>
            <person name="Leebens-Mack J."/>
            <person name="Osbourn A."/>
        </authorList>
    </citation>
    <scope>NUCLEOTIDE SEQUENCE [LARGE SCALE GENOMIC DNA]</scope>
    <source>
        <strain evidence="7">JIC</strain>
    </source>
</reference>